<evidence type="ECO:0000313" key="2">
    <source>
        <dbReference type="EMBL" id="RMB81826.1"/>
    </source>
</evidence>
<organism evidence="2 3">
    <name type="scientific">Streptomyces shenzhenensis</name>
    <dbReference type="NCBI Taxonomy" id="943815"/>
    <lineage>
        <taxon>Bacteria</taxon>
        <taxon>Bacillati</taxon>
        <taxon>Actinomycetota</taxon>
        <taxon>Actinomycetes</taxon>
        <taxon>Kitasatosporales</taxon>
        <taxon>Streptomycetaceae</taxon>
        <taxon>Streptomyces</taxon>
    </lineage>
</organism>
<gene>
    <name evidence="2" type="ORF">CTZ28_32655</name>
</gene>
<evidence type="ECO:0000313" key="3">
    <source>
        <dbReference type="Proteomes" id="UP000270471"/>
    </source>
</evidence>
<keyword evidence="1" id="KW-0472">Membrane</keyword>
<sequence>MTDAVAPRASAVEVRTIDHIPLTERHGHAAQGAQMGVPQMLQTRVRYGRFSVNAIVYYILGGVSWIIGLAVICPLYYVLMRRTAGVGAHAPAVTGELFAPATKVAE</sequence>
<protein>
    <submittedName>
        <fullName evidence="2">Uncharacterized protein</fullName>
    </submittedName>
</protein>
<keyword evidence="1" id="KW-1133">Transmembrane helix</keyword>
<name>A0A3M0IIR3_9ACTN</name>
<accession>A0A3M0IIR3</accession>
<dbReference type="EMBL" id="PENI01000027">
    <property type="protein sequence ID" value="RMB81826.1"/>
    <property type="molecule type" value="Genomic_DNA"/>
</dbReference>
<proteinExistence type="predicted"/>
<comment type="caution">
    <text evidence="2">The sequence shown here is derived from an EMBL/GenBank/DDBJ whole genome shotgun (WGS) entry which is preliminary data.</text>
</comment>
<evidence type="ECO:0000256" key="1">
    <source>
        <dbReference type="SAM" id="Phobius"/>
    </source>
</evidence>
<dbReference type="RefSeq" id="WP_121893372.1">
    <property type="nucleotide sequence ID" value="NZ_PENI01000027.1"/>
</dbReference>
<feature type="transmembrane region" description="Helical" evidence="1">
    <location>
        <begin position="55"/>
        <end position="79"/>
    </location>
</feature>
<keyword evidence="1" id="KW-0812">Transmembrane</keyword>
<dbReference type="Proteomes" id="UP000270471">
    <property type="component" value="Unassembled WGS sequence"/>
</dbReference>
<dbReference type="AlphaFoldDB" id="A0A3M0IIR3"/>
<keyword evidence="3" id="KW-1185">Reference proteome</keyword>
<reference evidence="2 3" key="1">
    <citation type="submission" date="2017-11" db="EMBL/GenBank/DDBJ databases">
        <title>Draft genome of actinobacteria isolated from guarana (Paullinia cupana (Mart.) Ducke.</title>
        <authorList>
            <person name="Siqueira K.A."/>
            <person name="Liotti R.G."/>
            <person name="Mendes T.A.O."/>
            <person name="Soares M.A."/>
        </authorList>
    </citation>
    <scope>NUCLEOTIDE SEQUENCE [LARGE SCALE GENOMIC DNA]</scope>
    <source>
        <strain evidence="2 3">193</strain>
    </source>
</reference>